<evidence type="ECO:0000313" key="1">
    <source>
        <dbReference type="EMBL" id="SDJ73427.1"/>
    </source>
</evidence>
<dbReference type="EMBL" id="FNEV01000013">
    <property type="protein sequence ID" value="SDJ73427.1"/>
    <property type="molecule type" value="Genomic_DNA"/>
</dbReference>
<dbReference type="RefSeq" id="WP_093194691.1">
    <property type="nucleotide sequence ID" value="NZ_FNEV01000013.1"/>
</dbReference>
<protein>
    <submittedName>
        <fullName evidence="1">Uncharacterized protein</fullName>
    </submittedName>
</protein>
<dbReference type="AlphaFoldDB" id="A0A1G8W5R5"/>
<keyword evidence="2" id="KW-1185">Reference proteome</keyword>
<gene>
    <name evidence="1" type="ORF">SAMN04490247_3031</name>
</gene>
<dbReference type="Proteomes" id="UP000199225">
    <property type="component" value="Unassembled WGS sequence"/>
</dbReference>
<reference evidence="2" key="1">
    <citation type="submission" date="2016-10" db="EMBL/GenBank/DDBJ databases">
        <authorList>
            <person name="Varghese N."/>
            <person name="Submissions S."/>
        </authorList>
    </citation>
    <scope>NUCLEOTIDE SEQUENCE [LARGE SCALE GENOMIC DNA]</scope>
    <source>
        <strain evidence="2">DSM 4771</strain>
    </source>
</reference>
<evidence type="ECO:0000313" key="2">
    <source>
        <dbReference type="Proteomes" id="UP000199225"/>
    </source>
</evidence>
<accession>A0A1G8W5R5</accession>
<organism evidence="1 2">
    <name type="scientific">Salimicrobium halophilum</name>
    <dbReference type="NCBI Taxonomy" id="86666"/>
    <lineage>
        <taxon>Bacteria</taxon>
        <taxon>Bacillati</taxon>
        <taxon>Bacillota</taxon>
        <taxon>Bacilli</taxon>
        <taxon>Bacillales</taxon>
        <taxon>Bacillaceae</taxon>
        <taxon>Salimicrobium</taxon>
    </lineage>
</organism>
<name>A0A1G8W5R5_9BACI</name>
<proteinExistence type="predicted"/>
<sequence length="247" mass="29270">MNNQLRKNVSQYLKLSGLSILHCYDYYHYVLQNYPCLNGDSFKKIAVYVVDKPDLRDVCTLKVGSESKQFDELWLVCSNEFNKENWSYSMGKHGVQLYTETEFYFRIMRDISLLSIYNQFPNCSELYTISSFKKISINFKDSKEEELIEANMEKYSNRMQLITDKAAEKFKVIIDPLIEPHFIINGEFPRVSESSLFINEPEIVPISNDTKESLETDIDIEFVLERIDPRKMWLEDKEELYKYKTNQ</sequence>
<dbReference type="OrthoDB" id="9858635at2"/>
<dbReference type="STRING" id="86666.SAMN04490247_3031"/>